<proteinExistence type="inferred from homology"/>
<evidence type="ECO:0000256" key="10">
    <source>
        <dbReference type="RuleBase" id="RU003733"/>
    </source>
</evidence>
<feature type="binding site" evidence="9">
    <location>
        <position position="244"/>
    </location>
    <ligand>
        <name>glycerol</name>
        <dbReference type="ChEBI" id="CHEBI:17754"/>
    </ligand>
</feature>
<dbReference type="PANTHER" id="PTHR10196:SF78">
    <property type="entry name" value="GLYCEROL KINASE"/>
    <property type="match status" value="1"/>
</dbReference>
<dbReference type="PROSITE" id="PS00933">
    <property type="entry name" value="FGGY_KINASES_1"/>
    <property type="match status" value="1"/>
</dbReference>
<feature type="binding site" evidence="9">
    <location>
        <position position="245"/>
    </location>
    <ligand>
        <name>glycerol</name>
        <dbReference type="ChEBI" id="CHEBI:17754"/>
    </ligand>
</feature>
<evidence type="ECO:0000256" key="4">
    <source>
        <dbReference type="ARBA" id="ARBA00022741"/>
    </source>
</evidence>
<keyword evidence="3 9" id="KW-0808">Transferase</keyword>
<dbReference type="Gene3D" id="3.30.420.40">
    <property type="match status" value="2"/>
</dbReference>
<dbReference type="AlphaFoldDB" id="A0AAV3U3T1"/>
<feature type="binding site" evidence="9">
    <location>
        <position position="84"/>
    </location>
    <ligand>
        <name>sn-glycerol 3-phosphate</name>
        <dbReference type="ChEBI" id="CHEBI:57597"/>
    </ligand>
</feature>
<feature type="binding site" evidence="9">
    <location>
        <position position="309"/>
    </location>
    <ligand>
        <name>ADP</name>
        <dbReference type="ChEBI" id="CHEBI:456216"/>
    </ligand>
</feature>
<keyword evidence="6 9" id="KW-0319">Glycerol metabolism</keyword>
<feature type="binding site" evidence="9">
    <location>
        <position position="15"/>
    </location>
    <ligand>
        <name>ATP</name>
        <dbReference type="ChEBI" id="CHEBI:30616"/>
    </ligand>
</feature>
<evidence type="ECO:0000256" key="9">
    <source>
        <dbReference type="HAMAP-Rule" id="MF_00186"/>
    </source>
</evidence>
<dbReference type="Pfam" id="PF02782">
    <property type="entry name" value="FGGY_C"/>
    <property type="match status" value="1"/>
</dbReference>
<feature type="binding site" evidence="9">
    <location>
        <position position="13"/>
    </location>
    <ligand>
        <name>ATP</name>
        <dbReference type="ChEBI" id="CHEBI:30616"/>
    </ligand>
</feature>
<accession>A0AAV3U3T1</accession>
<dbReference type="Proteomes" id="UP001409585">
    <property type="component" value="Unassembled WGS sequence"/>
</dbReference>
<dbReference type="FunFam" id="3.30.420.40:FF:000008">
    <property type="entry name" value="Glycerol kinase"/>
    <property type="match status" value="1"/>
</dbReference>
<dbReference type="InterPro" id="IPR000577">
    <property type="entry name" value="Carb_kinase_FGGY"/>
</dbReference>
<evidence type="ECO:0000259" key="12">
    <source>
        <dbReference type="Pfam" id="PF02782"/>
    </source>
</evidence>
<protein>
    <recommendedName>
        <fullName evidence="9">Glycerol kinase</fullName>
        <ecNumber evidence="9">2.7.1.30</ecNumber>
    </recommendedName>
    <alternativeName>
        <fullName evidence="9">ATP:glycerol 3-phosphotransferase</fullName>
    </alternativeName>
    <alternativeName>
        <fullName evidence="9">Glycerokinase</fullName>
        <shortName evidence="9">GK</shortName>
    </alternativeName>
</protein>
<feature type="binding site" evidence="9">
    <location>
        <position position="13"/>
    </location>
    <ligand>
        <name>sn-glycerol 3-phosphate</name>
        <dbReference type="ChEBI" id="CHEBI:57597"/>
    </ligand>
</feature>
<dbReference type="PROSITE" id="PS00445">
    <property type="entry name" value="FGGY_KINASES_2"/>
    <property type="match status" value="1"/>
</dbReference>
<dbReference type="GO" id="GO:0019563">
    <property type="term" value="P:glycerol catabolic process"/>
    <property type="evidence" value="ECO:0007669"/>
    <property type="project" value="UniProtKB-UniRule"/>
</dbReference>
<comment type="catalytic activity">
    <reaction evidence="8 9">
        <text>glycerol + ATP = sn-glycerol 3-phosphate + ADP + H(+)</text>
        <dbReference type="Rhea" id="RHEA:21644"/>
        <dbReference type="ChEBI" id="CHEBI:15378"/>
        <dbReference type="ChEBI" id="CHEBI:17754"/>
        <dbReference type="ChEBI" id="CHEBI:30616"/>
        <dbReference type="ChEBI" id="CHEBI:57597"/>
        <dbReference type="ChEBI" id="CHEBI:456216"/>
        <dbReference type="EC" id="2.7.1.30"/>
    </reaction>
</comment>
<gene>
    <name evidence="9 13" type="primary">glpK</name>
    <name evidence="13" type="ORF">GCM10025791_26860</name>
</gene>
<evidence type="ECO:0000256" key="1">
    <source>
        <dbReference type="ARBA" id="ARBA00005190"/>
    </source>
</evidence>
<dbReference type="EC" id="2.7.1.30" evidence="9"/>
<feature type="binding site" evidence="9">
    <location>
        <position position="413"/>
    </location>
    <ligand>
        <name>ADP</name>
        <dbReference type="ChEBI" id="CHEBI:456216"/>
    </ligand>
</feature>
<dbReference type="FunFam" id="3.30.420.40:FF:000007">
    <property type="entry name" value="Glycerol kinase"/>
    <property type="match status" value="1"/>
</dbReference>
<dbReference type="CDD" id="cd07786">
    <property type="entry name" value="FGGY_EcGK_like"/>
    <property type="match status" value="1"/>
</dbReference>
<dbReference type="PANTHER" id="PTHR10196">
    <property type="entry name" value="SUGAR KINASE"/>
    <property type="match status" value="1"/>
</dbReference>
<dbReference type="GO" id="GO:0006072">
    <property type="term" value="P:glycerol-3-phosphate metabolic process"/>
    <property type="evidence" value="ECO:0007669"/>
    <property type="project" value="InterPro"/>
</dbReference>
<name>A0AAV3U3T1_9ALTE</name>
<feature type="binding site" evidence="9">
    <location>
        <position position="135"/>
    </location>
    <ligand>
        <name>sn-glycerol 3-phosphate</name>
        <dbReference type="ChEBI" id="CHEBI:57597"/>
    </ligand>
</feature>
<feature type="binding site" evidence="9">
    <location>
        <position position="17"/>
    </location>
    <ligand>
        <name>ADP</name>
        <dbReference type="ChEBI" id="CHEBI:456216"/>
    </ligand>
</feature>
<dbReference type="NCBIfam" id="TIGR01311">
    <property type="entry name" value="glycerol_kin"/>
    <property type="match status" value="1"/>
</dbReference>
<feature type="binding site" evidence="9">
    <location>
        <position position="83"/>
    </location>
    <ligand>
        <name>sn-glycerol 3-phosphate</name>
        <dbReference type="ChEBI" id="CHEBI:57597"/>
    </ligand>
</feature>
<feature type="binding site" evidence="9">
    <location>
        <position position="13"/>
    </location>
    <ligand>
        <name>ADP</name>
        <dbReference type="ChEBI" id="CHEBI:456216"/>
    </ligand>
</feature>
<evidence type="ECO:0000256" key="5">
    <source>
        <dbReference type="ARBA" id="ARBA00022777"/>
    </source>
</evidence>
<feature type="domain" description="Carbohydrate kinase FGGY C-terminal" evidence="12">
    <location>
        <begin position="262"/>
        <end position="447"/>
    </location>
</feature>
<reference evidence="14" key="1">
    <citation type="journal article" date="2019" name="Int. J. Syst. Evol. Microbiol.">
        <title>The Global Catalogue of Microorganisms (GCM) 10K type strain sequencing project: providing services to taxonomists for standard genome sequencing and annotation.</title>
        <authorList>
            <consortium name="The Broad Institute Genomics Platform"/>
            <consortium name="The Broad Institute Genome Sequencing Center for Infectious Disease"/>
            <person name="Wu L."/>
            <person name="Ma J."/>
        </authorList>
    </citation>
    <scope>NUCLEOTIDE SEQUENCE [LARGE SCALE GENOMIC DNA]</scope>
    <source>
        <strain evidence="14">JCM 19134</strain>
    </source>
</reference>
<feature type="binding site" evidence="9">
    <location>
        <position position="266"/>
    </location>
    <ligand>
        <name>ATP</name>
        <dbReference type="ChEBI" id="CHEBI:30616"/>
    </ligand>
</feature>
<feature type="binding site" evidence="9">
    <location>
        <position position="83"/>
    </location>
    <ligand>
        <name>glycerol</name>
        <dbReference type="ChEBI" id="CHEBI:17754"/>
    </ligand>
</feature>
<feature type="binding site" evidence="9">
    <location>
        <position position="84"/>
    </location>
    <ligand>
        <name>glycerol</name>
        <dbReference type="ChEBI" id="CHEBI:17754"/>
    </ligand>
</feature>
<keyword evidence="7 9" id="KW-0067">ATP-binding</keyword>
<dbReference type="PIRSF" id="PIRSF000538">
    <property type="entry name" value="GlpK"/>
    <property type="match status" value="1"/>
</dbReference>
<feature type="binding site" evidence="9">
    <location>
        <position position="409"/>
    </location>
    <ligand>
        <name>ATP</name>
        <dbReference type="ChEBI" id="CHEBI:30616"/>
    </ligand>
</feature>
<evidence type="ECO:0000313" key="13">
    <source>
        <dbReference type="EMBL" id="GAA4946185.1"/>
    </source>
</evidence>
<feature type="binding site" evidence="9">
    <location>
        <position position="409"/>
    </location>
    <ligand>
        <name>ADP</name>
        <dbReference type="ChEBI" id="CHEBI:456216"/>
    </ligand>
</feature>
<dbReference type="InterPro" id="IPR005999">
    <property type="entry name" value="Glycerol_kin"/>
</dbReference>
<keyword evidence="5 9" id="KW-0418">Kinase</keyword>
<dbReference type="NCBIfam" id="NF000756">
    <property type="entry name" value="PRK00047.1"/>
    <property type="match status" value="1"/>
</dbReference>
<dbReference type="RefSeq" id="WP_345423023.1">
    <property type="nucleotide sequence ID" value="NZ_AP031496.1"/>
</dbReference>
<keyword evidence="14" id="KW-1185">Reference proteome</keyword>
<comment type="similarity">
    <text evidence="2 9 10">Belongs to the FGGY kinase family.</text>
</comment>
<evidence type="ECO:0000256" key="7">
    <source>
        <dbReference type="ARBA" id="ARBA00022840"/>
    </source>
</evidence>
<sequence>MTSTYIVALDQGTTSSRAIVFDEHGAILFTAQQEFAQIYPADGWVEHNPEEIWQTALAVTKEACDWVKERGSTVAAIGITNQRETTLVWDKNTGEPVYNAIVWQDRRTAKFCRDLKQEYSEQDLQARTGLLLDPYFSATKITWILDNVAGAREKAEQGELLFGTVDSFLIWRLTEGKSFVTDITNASRTNLFNIVKKQWDDDLLALFKVPASMLPKVLDCTADFGTASETLLGQAVPILGVAGDQQAATVGQCCFEPGSIKSTYGTGCFVVVNTGETMVTSNNRLLTTVAYSIKGTTHYAVEGSIFVAGAAVQWMRDNLSIIDNASETQRLAQSINSNQGVYFVPALTGLGAPHWNPDARGAIFGLTRATGPAQLARAALESVVYQTYDLLQAVREDGIAINNLRVDGGMVANDWLNQCLANILNLEVDRPKVLETTALGAAYLAGLQLGLYQSTSELAERWQKDSEFLPAMEETTREQNLQGWRKAVDAVLGMHQASNGLH</sequence>
<dbReference type="GO" id="GO:0005524">
    <property type="term" value="F:ATP binding"/>
    <property type="evidence" value="ECO:0007669"/>
    <property type="project" value="UniProtKB-UniRule"/>
</dbReference>
<feature type="binding site" evidence="9">
    <location>
        <position position="309"/>
    </location>
    <ligand>
        <name>ATP</name>
        <dbReference type="ChEBI" id="CHEBI:30616"/>
    </ligand>
</feature>
<evidence type="ECO:0000256" key="6">
    <source>
        <dbReference type="ARBA" id="ARBA00022798"/>
    </source>
</evidence>
<dbReference type="GO" id="GO:0004370">
    <property type="term" value="F:glycerol kinase activity"/>
    <property type="evidence" value="ECO:0007669"/>
    <property type="project" value="UniProtKB-UniRule"/>
</dbReference>
<feature type="binding site" evidence="9">
    <location>
        <position position="244"/>
    </location>
    <ligand>
        <name>sn-glycerol 3-phosphate</name>
        <dbReference type="ChEBI" id="CHEBI:57597"/>
    </ligand>
</feature>
<comment type="caution">
    <text evidence="13">The sequence shown here is derived from an EMBL/GenBank/DDBJ whole genome shotgun (WGS) entry which is preliminary data.</text>
</comment>
<evidence type="ECO:0000256" key="3">
    <source>
        <dbReference type="ARBA" id="ARBA00022679"/>
    </source>
</evidence>
<feature type="binding site" evidence="9">
    <location>
        <position position="14"/>
    </location>
    <ligand>
        <name>ATP</name>
        <dbReference type="ChEBI" id="CHEBI:30616"/>
    </ligand>
</feature>
<evidence type="ECO:0000256" key="8">
    <source>
        <dbReference type="ARBA" id="ARBA00052101"/>
    </source>
</evidence>
<feature type="binding site" evidence="9">
    <location>
        <position position="266"/>
    </location>
    <ligand>
        <name>ADP</name>
        <dbReference type="ChEBI" id="CHEBI:456216"/>
    </ligand>
</feature>
<comment type="activity regulation">
    <text evidence="9">Inhibited by fructose 1,6-bisphosphate (FBP).</text>
</comment>
<dbReference type="InterPro" id="IPR043129">
    <property type="entry name" value="ATPase_NBD"/>
</dbReference>
<evidence type="ECO:0000256" key="2">
    <source>
        <dbReference type="ARBA" id="ARBA00009156"/>
    </source>
</evidence>
<dbReference type="GO" id="GO:0005829">
    <property type="term" value="C:cytosol"/>
    <property type="evidence" value="ECO:0007669"/>
    <property type="project" value="TreeGrafter"/>
</dbReference>
<dbReference type="InterPro" id="IPR018485">
    <property type="entry name" value="FGGY_C"/>
</dbReference>
<evidence type="ECO:0000259" key="11">
    <source>
        <dbReference type="Pfam" id="PF00370"/>
    </source>
</evidence>
<feature type="domain" description="Carbohydrate kinase FGGY N-terminal" evidence="11">
    <location>
        <begin position="5"/>
        <end position="251"/>
    </location>
</feature>
<comment type="pathway">
    <text evidence="1 9">Polyol metabolism; glycerol degradation via glycerol kinase pathway; sn-glycerol 3-phosphate from glycerol: step 1/1.</text>
</comment>
<dbReference type="HAMAP" id="MF_00186">
    <property type="entry name" value="Glycerol_kin"/>
    <property type="match status" value="1"/>
</dbReference>
<dbReference type="InterPro" id="IPR018484">
    <property type="entry name" value="FGGY_N"/>
</dbReference>
<feature type="binding site" evidence="9">
    <location>
        <position position="135"/>
    </location>
    <ligand>
        <name>glycerol</name>
        <dbReference type="ChEBI" id="CHEBI:17754"/>
    </ligand>
</feature>
<organism evidence="13 14">
    <name type="scientific">Halioxenophilus aromaticivorans</name>
    <dbReference type="NCBI Taxonomy" id="1306992"/>
    <lineage>
        <taxon>Bacteria</taxon>
        <taxon>Pseudomonadati</taxon>
        <taxon>Pseudomonadota</taxon>
        <taxon>Gammaproteobacteria</taxon>
        <taxon>Alteromonadales</taxon>
        <taxon>Alteromonadaceae</taxon>
        <taxon>Halioxenophilus</taxon>
    </lineage>
</organism>
<feature type="binding site" evidence="9">
    <location>
        <position position="313"/>
    </location>
    <ligand>
        <name>ATP</name>
        <dbReference type="ChEBI" id="CHEBI:30616"/>
    </ligand>
</feature>
<dbReference type="InterPro" id="IPR018483">
    <property type="entry name" value="Carb_kinase_FGGY_CS"/>
</dbReference>
<comment type="function">
    <text evidence="9">Key enzyme in the regulation of glycerol uptake and metabolism. Catalyzes the phosphorylation of glycerol to yield sn-glycerol 3-phosphate.</text>
</comment>
<evidence type="ECO:0000313" key="14">
    <source>
        <dbReference type="Proteomes" id="UP001409585"/>
    </source>
</evidence>
<keyword evidence="4 9" id="KW-0547">Nucleotide-binding</keyword>
<dbReference type="Pfam" id="PF00370">
    <property type="entry name" value="FGGY_N"/>
    <property type="match status" value="1"/>
</dbReference>
<dbReference type="EMBL" id="BAABLX010000024">
    <property type="protein sequence ID" value="GAA4946185.1"/>
    <property type="molecule type" value="Genomic_DNA"/>
</dbReference>
<dbReference type="SUPFAM" id="SSF53067">
    <property type="entry name" value="Actin-like ATPase domain"/>
    <property type="match status" value="2"/>
</dbReference>